<dbReference type="EMBL" id="FUZF01000006">
    <property type="protein sequence ID" value="SKB67635.1"/>
    <property type="molecule type" value="Genomic_DNA"/>
</dbReference>
<feature type="domain" description="Protein FecR C-terminal" evidence="3">
    <location>
        <begin position="280"/>
        <end position="342"/>
    </location>
</feature>
<keyword evidence="5" id="KW-1185">Reference proteome</keyword>
<sequence>MRWLSNKPNNNKKDEIWRGIINKAQQDGDHSLDNIIEVRSVPIYKSKWVAVAAMLVLFLSTSIWMYRSMTGQQFLNEKELHEVFADTGSASKLVLSNGDTVFLDSGKGLDSTIAYLADENYALDFRKLDDEELFEEQQIVETARGKQLHIILSDGTGVWLNASSKIVFPARFQGDRREVAVDGEAYFEVAHNKKSPFIVKMEGQQVKVLGTHFNVRQYKEEGVKAVTLLEGAVQVTGAAGSSKPVVLKPSEQFVQVNGKTRPTIHTLSNPEAVIAWKDGDFYFEDADAETIVKELERWYPVAIGIKKQDTTKKISGRIKRTDSMKEVVDMLRFFDIEIQVEKNEN</sequence>
<dbReference type="InterPro" id="IPR006860">
    <property type="entry name" value="FecR"/>
</dbReference>
<dbReference type="AlphaFoldDB" id="A0A1T5D7I1"/>
<dbReference type="PIRSF" id="PIRSF018266">
    <property type="entry name" value="FecR"/>
    <property type="match status" value="1"/>
</dbReference>
<feature type="transmembrane region" description="Helical" evidence="1">
    <location>
        <begin position="48"/>
        <end position="66"/>
    </location>
</feature>
<evidence type="ECO:0000313" key="5">
    <source>
        <dbReference type="Proteomes" id="UP000190150"/>
    </source>
</evidence>
<evidence type="ECO:0000259" key="2">
    <source>
        <dbReference type="Pfam" id="PF04773"/>
    </source>
</evidence>
<keyword evidence="1" id="KW-0812">Transmembrane</keyword>
<dbReference type="Gene3D" id="2.60.120.1440">
    <property type="match status" value="1"/>
</dbReference>
<protein>
    <submittedName>
        <fullName evidence="4">FecR family protein</fullName>
    </submittedName>
</protein>
<gene>
    <name evidence="4" type="ORF">SAMN05660841_01813</name>
</gene>
<evidence type="ECO:0000313" key="4">
    <source>
        <dbReference type="EMBL" id="SKB67635.1"/>
    </source>
</evidence>
<dbReference type="Gene3D" id="3.55.50.30">
    <property type="match status" value="1"/>
</dbReference>
<dbReference type="Pfam" id="PF16344">
    <property type="entry name" value="FecR_C"/>
    <property type="match status" value="1"/>
</dbReference>
<keyword evidence="1" id="KW-1133">Transmembrane helix</keyword>
<dbReference type="PANTHER" id="PTHR30273">
    <property type="entry name" value="PERIPLASMIC SIGNAL SENSOR AND SIGMA FACTOR ACTIVATOR FECR-RELATED"/>
    <property type="match status" value="1"/>
</dbReference>
<proteinExistence type="predicted"/>
<dbReference type="InterPro" id="IPR012373">
    <property type="entry name" value="Ferrdict_sens_TM"/>
</dbReference>
<dbReference type="STRING" id="1513896.SAMN05660841_01813"/>
<feature type="domain" description="FecR protein" evidence="2">
    <location>
        <begin position="140"/>
        <end position="234"/>
    </location>
</feature>
<evidence type="ECO:0000256" key="1">
    <source>
        <dbReference type="SAM" id="Phobius"/>
    </source>
</evidence>
<organism evidence="4 5">
    <name type="scientific">Sphingobacterium nematocida</name>
    <dbReference type="NCBI Taxonomy" id="1513896"/>
    <lineage>
        <taxon>Bacteria</taxon>
        <taxon>Pseudomonadati</taxon>
        <taxon>Bacteroidota</taxon>
        <taxon>Sphingobacteriia</taxon>
        <taxon>Sphingobacteriales</taxon>
        <taxon>Sphingobacteriaceae</taxon>
        <taxon>Sphingobacterium</taxon>
    </lineage>
</organism>
<dbReference type="Proteomes" id="UP000190150">
    <property type="component" value="Unassembled WGS sequence"/>
</dbReference>
<name>A0A1T5D7I1_9SPHI</name>
<evidence type="ECO:0000259" key="3">
    <source>
        <dbReference type="Pfam" id="PF16344"/>
    </source>
</evidence>
<dbReference type="Pfam" id="PF04773">
    <property type="entry name" value="FecR"/>
    <property type="match status" value="1"/>
</dbReference>
<reference evidence="5" key="1">
    <citation type="submission" date="2017-02" db="EMBL/GenBank/DDBJ databases">
        <authorList>
            <person name="Varghese N."/>
            <person name="Submissions S."/>
        </authorList>
    </citation>
    <scope>NUCLEOTIDE SEQUENCE [LARGE SCALE GENOMIC DNA]</scope>
    <source>
        <strain evidence="5">DSM 24091</strain>
    </source>
</reference>
<keyword evidence="1" id="KW-0472">Membrane</keyword>
<dbReference type="InterPro" id="IPR032508">
    <property type="entry name" value="FecR_C"/>
</dbReference>
<dbReference type="PANTHER" id="PTHR30273:SF2">
    <property type="entry name" value="PROTEIN FECR"/>
    <property type="match status" value="1"/>
</dbReference>
<dbReference type="GO" id="GO:0016989">
    <property type="term" value="F:sigma factor antagonist activity"/>
    <property type="evidence" value="ECO:0007669"/>
    <property type="project" value="TreeGrafter"/>
</dbReference>
<accession>A0A1T5D7I1</accession>